<dbReference type="AlphaFoldDB" id="A0AAN5CFN9"/>
<reference evidence="2" key="1">
    <citation type="submission" date="2022-10" db="EMBL/GenBank/DDBJ databases">
        <title>Genome assembly of Pristionchus species.</title>
        <authorList>
            <person name="Yoshida K."/>
            <person name="Sommer R.J."/>
        </authorList>
    </citation>
    <scope>NUCLEOTIDE SEQUENCE [LARGE SCALE GENOMIC DNA]</scope>
    <source>
        <strain evidence="2">RS5460</strain>
    </source>
</reference>
<feature type="non-terminal residue" evidence="1">
    <location>
        <position position="103"/>
    </location>
</feature>
<accession>A0AAN5CFN9</accession>
<gene>
    <name evidence="1" type="ORF">PMAYCL1PPCAC_10491</name>
</gene>
<evidence type="ECO:0000313" key="1">
    <source>
        <dbReference type="EMBL" id="GMR40296.1"/>
    </source>
</evidence>
<comment type="caution">
    <text evidence="1">The sequence shown here is derived from an EMBL/GenBank/DDBJ whole genome shotgun (WGS) entry which is preliminary data.</text>
</comment>
<name>A0AAN5CFN9_9BILA</name>
<protein>
    <submittedName>
        <fullName evidence="1">Uncharacterized protein</fullName>
    </submittedName>
</protein>
<dbReference type="Proteomes" id="UP001328107">
    <property type="component" value="Unassembled WGS sequence"/>
</dbReference>
<proteinExistence type="predicted"/>
<dbReference type="EMBL" id="BTRK01000003">
    <property type="protein sequence ID" value="GMR40296.1"/>
    <property type="molecule type" value="Genomic_DNA"/>
</dbReference>
<keyword evidence="2" id="KW-1185">Reference proteome</keyword>
<evidence type="ECO:0000313" key="2">
    <source>
        <dbReference type="Proteomes" id="UP001328107"/>
    </source>
</evidence>
<organism evidence="1 2">
    <name type="scientific">Pristionchus mayeri</name>
    <dbReference type="NCBI Taxonomy" id="1317129"/>
    <lineage>
        <taxon>Eukaryota</taxon>
        <taxon>Metazoa</taxon>
        <taxon>Ecdysozoa</taxon>
        <taxon>Nematoda</taxon>
        <taxon>Chromadorea</taxon>
        <taxon>Rhabditida</taxon>
        <taxon>Rhabditina</taxon>
        <taxon>Diplogasteromorpha</taxon>
        <taxon>Diplogasteroidea</taxon>
        <taxon>Neodiplogasteridae</taxon>
        <taxon>Pristionchus</taxon>
    </lineage>
</organism>
<sequence length="103" mass="10979">HLRAHAYAHARAAPTRSRGISRSSLPCLRKMLPAVCEGLMPTPSFVMIAEVSGETLNSSAAYFKTAVNGVFSGTVKLKRGSFGSEVRVILKATFVVDGADILE</sequence>
<feature type="non-terminal residue" evidence="1">
    <location>
        <position position="1"/>
    </location>
</feature>